<proteinExistence type="predicted"/>
<dbReference type="eggNOG" id="ENOG502QT17">
    <property type="taxonomic scope" value="Eukaryota"/>
</dbReference>
<sequence length="670" mass="75946">MAIQPSPLCTLPLELLVEIALKVAILGSPHGPPKDLVPLLLTCKVIYHSLAFDRCAPLYAGIYRLTFDTRAPRRRFGDGALHAQEYATQLKKCCVALTRIRRGDLDSVTLEDDLWTAWLMALENDGKNGEQLDWARLDGLLHNFVLTKLWHQRELYEQWPAENAINALAVWLFWYRMSQDKLDALSIEQRHTILDLIRPFAIVGPRYPPFHAPDCHFALPMRQDRALLTDRQKIPTPHGFWPLYRTPDQSIHHVEHYNSQLEITEPLLALGSQLLFFTLYWQPLAIPPNMPVDRAHAHELGHTGVCETQQDLHEYNASSPVKLVDARSDWYHALSDEARHREDAHKWTRGMRSPSARWECDFNRLTRCVDPYHLRPDAVTYEFGSLTGLWKGLHLNPHPDQYFAVAQSFQFPAGFSSENPRLFMYPVYLQLREHHCISPTEPAPCGGNPNDNDDGINNAWLPPTIEVREGDGIVRLRDSQHPSQLSTIYETFVEGKKNSHHPDTCKVLRDPSARRTAGTTEASSSDGGNIVRDVRAAMNAVLGDGQDVDELVNEVMSEEEPSSDDDDSDDGAELKMDATCNGIKDILITGQTLPRHGEAWHHFQCYGRIRPWDGLVALVRMPVRPPGRFGVYIFRGYVVGGCNLVGAWRVRTGNTRAVPLEGPFIMSRVE</sequence>
<dbReference type="OrthoDB" id="5595695at2759"/>
<gene>
    <name evidence="2" type="ORF">FOMPIDRAFT_47418</name>
</gene>
<feature type="compositionally biased region" description="Polar residues" evidence="1">
    <location>
        <begin position="517"/>
        <end position="527"/>
    </location>
</feature>
<feature type="compositionally biased region" description="Basic and acidic residues" evidence="1">
    <location>
        <begin position="500"/>
        <end position="513"/>
    </location>
</feature>
<dbReference type="Proteomes" id="UP000015241">
    <property type="component" value="Unassembled WGS sequence"/>
</dbReference>
<dbReference type="InParanoid" id="S8FP69"/>
<keyword evidence="3" id="KW-1185">Reference proteome</keyword>
<accession>S8FP69</accession>
<evidence type="ECO:0000313" key="3">
    <source>
        <dbReference type="Proteomes" id="UP000015241"/>
    </source>
</evidence>
<dbReference type="HOGENOM" id="CLU_011151_0_0_1"/>
<feature type="region of interest" description="Disordered" evidence="1">
    <location>
        <begin position="500"/>
        <end position="527"/>
    </location>
</feature>
<evidence type="ECO:0000313" key="2">
    <source>
        <dbReference type="EMBL" id="EPT03076.1"/>
    </source>
</evidence>
<protein>
    <recommendedName>
        <fullName evidence="4">F-box domain-containing protein</fullName>
    </recommendedName>
</protein>
<organism evidence="2 3">
    <name type="scientific">Fomitopsis schrenkii</name>
    <name type="common">Brown rot fungus</name>
    <dbReference type="NCBI Taxonomy" id="2126942"/>
    <lineage>
        <taxon>Eukaryota</taxon>
        <taxon>Fungi</taxon>
        <taxon>Dikarya</taxon>
        <taxon>Basidiomycota</taxon>
        <taxon>Agaricomycotina</taxon>
        <taxon>Agaricomycetes</taxon>
        <taxon>Polyporales</taxon>
        <taxon>Fomitopsis</taxon>
    </lineage>
</organism>
<dbReference type="AlphaFoldDB" id="S8FP69"/>
<dbReference type="EMBL" id="KE504132">
    <property type="protein sequence ID" value="EPT03076.1"/>
    <property type="molecule type" value="Genomic_DNA"/>
</dbReference>
<evidence type="ECO:0008006" key="4">
    <source>
        <dbReference type="Google" id="ProtNLM"/>
    </source>
</evidence>
<dbReference type="STRING" id="743788.S8FP69"/>
<evidence type="ECO:0000256" key="1">
    <source>
        <dbReference type="SAM" id="MobiDB-lite"/>
    </source>
</evidence>
<name>S8FP69_FOMSC</name>
<reference evidence="2 3" key="1">
    <citation type="journal article" date="2012" name="Science">
        <title>The Paleozoic origin of enzymatic lignin decomposition reconstructed from 31 fungal genomes.</title>
        <authorList>
            <person name="Floudas D."/>
            <person name="Binder M."/>
            <person name="Riley R."/>
            <person name="Barry K."/>
            <person name="Blanchette R.A."/>
            <person name="Henrissat B."/>
            <person name="Martinez A.T."/>
            <person name="Otillar R."/>
            <person name="Spatafora J.W."/>
            <person name="Yadav J.S."/>
            <person name="Aerts A."/>
            <person name="Benoit I."/>
            <person name="Boyd A."/>
            <person name="Carlson A."/>
            <person name="Copeland A."/>
            <person name="Coutinho P.M."/>
            <person name="de Vries R.P."/>
            <person name="Ferreira P."/>
            <person name="Findley K."/>
            <person name="Foster B."/>
            <person name="Gaskell J."/>
            <person name="Glotzer D."/>
            <person name="Gorecki P."/>
            <person name="Heitman J."/>
            <person name="Hesse C."/>
            <person name="Hori C."/>
            <person name="Igarashi K."/>
            <person name="Jurgens J.A."/>
            <person name="Kallen N."/>
            <person name="Kersten P."/>
            <person name="Kohler A."/>
            <person name="Kuees U."/>
            <person name="Kumar T.K.A."/>
            <person name="Kuo A."/>
            <person name="LaButti K."/>
            <person name="Larrondo L.F."/>
            <person name="Lindquist E."/>
            <person name="Ling A."/>
            <person name="Lombard V."/>
            <person name="Lucas S."/>
            <person name="Lundell T."/>
            <person name="Martin R."/>
            <person name="McLaughlin D.J."/>
            <person name="Morgenstern I."/>
            <person name="Morin E."/>
            <person name="Murat C."/>
            <person name="Nagy L.G."/>
            <person name="Nolan M."/>
            <person name="Ohm R.A."/>
            <person name="Patyshakuliyeva A."/>
            <person name="Rokas A."/>
            <person name="Ruiz-Duenas F.J."/>
            <person name="Sabat G."/>
            <person name="Salamov A."/>
            <person name="Samejima M."/>
            <person name="Schmutz J."/>
            <person name="Slot J.C."/>
            <person name="St John F."/>
            <person name="Stenlid J."/>
            <person name="Sun H."/>
            <person name="Sun S."/>
            <person name="Syed K."/>
            <person name="Tsang A."/>
            <person name="Wiebenga A."/>
            <person name="Young D."/>
            <person name="Pisabarro A."/>
            <person name="Eastwood D.C."/>
            <person name="Martin F."/>
            <person name="Cullen D."/>
            <person name="Grigoriev I.V."/>
            <person name="Hibbett D.S."/>
        </authorList>
    </citation>
    <scope>NUCLEOTIDE SEQUENCE</scope>
    <source>
        <strain evidence="3">FP-58527</strain>
    </source>
</reference>